<keyword evidence="4" id="KW-1185">Reference proteome</keyword>
<comment type="caution">
    <text evidence="3">The sequence shown here is derived from an EMBL/GenBank/DDBJ whole genome shotgun (WGS) entry which is preliminary data.</text>
</comment>
<dbReference type="PANTHER" id="PTHR48050">
    <property type="entry name" value="STEROL 3-BETA-GLUCOSYLTRANSFERASE"/>
    <property type="match status" value="1"/>
</dbReference>
<dbReference type="GO" id="GO:0008194">
    <property type="term" value="F:UDP-glycosyltransferase activity"/>
    <property type="evidence" value="ECO:0007669"/>
    <property type="project" value="InterPro"/>
</dbReference>
<reference evidence="3" key="1">
    <citation type="submission" date="2021-03" db="EMBL/GenBank/DDBJ databases">
        <authorList>
            <person name="Tagirdzhanova G."/>
        </authorList>
    </citation>
    <scope>NUCLEOTIDE SEQUENCE</scope>
</reference>
<organism evidence="3 4">
    <name type="scientific">Alectoria fallacina</name>
    <dbReference type="NCBI Taxonomy" id="1903189"/>
    <lineage>
        <taxon>Eukaryota</taxon>
        <taxon>Fungi</taxon>
        <taxon>Dikarya</taxon>
        <taxon>Ascomycota</taxon>
        <taxon>Pezizomycotina</taxon>
        <taxon>Lecanoromycetes</taxon>
        <taxon>OSLEUM clade</taxon>
        <taxon>Lecanoromycetidae</taxon>
        <taxon>Lecanorales</taxon>
        <taxon>Lecanorineae</taxon>
        <taxon>Parmeliaceae</taxon>
        <taxon>Alectoria</taxon>
    </lineage>
</organism>
<dbReference type="GO" id="GO:0016758">
    <property type="term" value="F:hexosyltransferase activity"/>
    <property type="evidence" value="ECO:0007669"/>
    <property type="project" value="UniProtKB-ARBA"/>
</dbReference>
<dbReference type="InterPro" id="IPR050426">
    <property type="entry name" value="Glycosyltransferase_28"/>
</dbReference>
<dbReference type="InterPro" id="IPR002213">
    <property type="entry name" value="UDP_glucos_trans"/>
</dbReference>
<evidence type="ECO:0000313" key="3">
    <source>
        <dbReference type="EMBL" id="CAF9943470.1"/>
    </source>
</evidence>
<dbReference type="PANTHER" id="PTHR48050:SF13">
    <property type="entry name" value="STEROL 3-BETA-GLUCOSYLTRANSFERASE UGT80A2"/>
    <property type="match status" value="1"/>
</dbReference>
<evidence type="ECO:0000259" key="2">
    <source>
        <dbReference type="Pfam" id="PF06722"/>
    </source>
</evidence>
<dbReference type="SUPFAM" id="SSF53756">
    <property type="entry name" value="UDP-Glycosyltransferase/glycogen phosphorylase"/>
    <property type="match status" value="1"/>
</dbReference>
<dbReference type="Proteomes" id="UP000664203">
    <property type="component" value="Unassembled WGS sequence"/>
</dbReference>
<keyword evidence="1" id="KW-0808">Transferase</keyword>
<evidence type="ECO:0000256" key="1">
    <source>
        <dbReference type="ARBA" id="ARBA00022679"/>
    </source>
</evidence>
<name>A0A8H3JA78_9LECA</name>
<dbReference type="EMBL" id="CAJPDR010001049">
    <property type="protein sequence ID" value="CAF9943470.1"/>
    <property type="molecule type" value="Genomic_DNA"/>
</dbReference>
<dbReference type="Pfam" id="PF06722">
    <property type="entry name" value="EryCIII-like_C"/>
    <property type="match status" value="1"/>
</dbReference>
<dbReference type="CDD" id="cd03784">
    <property type="entry name" value="GT1_Gtf-like"/>
    <property type="match status" value="1"/>
</dbReference>
<accession>A0A8H3JA78</accession>
<protein>
    <recommendedName>
        <fullName evidence="2">Erythromycin biosynthesis protein CIII-like C-terminal domain-containing protein</fullName>
    </recommendedName>
</protein>
<sequence length="428" mass="46674">MKFLFSTFSAVGHVNPFSAIATELVSRGHDIHWLCGPRFRDQISATGAHFIPWSSPVCDADITLGIPDAGTSGMAAAVSQARVIFVDPMMEQVEDYKRALRKFGAEAMVVDMFGFGPMTFAELGGPEYVTMSLNPRIVFDHPNLPAGQEEAGAMCDTWGSPAFMKDFRPLVDKARARLGLDPLPSTFDFLDAMTSPYLHLMQTTPVFELIDKTQLPQLRSVGPMRPMTALDFVPPNWWADIASHERFVVHVTQGTYIAESTNSETLVQPTLRALKHEDCLVVATTPSVDTKAFSADSLPANVRVERFIPHTDLLPFVNVMITNAGFNGVLAALSHGVPLICAGISEDKGDVSALVAQSGAGINLTTGSPTDAQIRDAVRTIRHDLKYVRQAKRIQADFAGHDGAVKSCDLIENLVERNRSLSEQCSRS</sequence>
<dbReference type="AlphaFoldDB" id="A0A8H3JA78"/>
<dbReference type="Gene3D" id="3.40.50.2000">
    <property type="entry name" value="Glycogen Phosphorylase B"/>
    <property type="match status" value="2"/>
</dbReference>
<proteinExistence type="predicted"/>
<feature type="domain" description="Erythromycin biosynthesis protein CIII-like C-terminal" evidence="2">
    <location>
        <begin position="274"/>
        <end position="399"/>
    </location>
</feature>
<dbReference type="OrthoDB" id="5835829at2759"/>
<gene>
    <name evidence="3" type="ORF">ALECFALPRED_000414</name>
</gene>
<evidence type="ECO:0000313" key="4">
    <source>
        <dbReference type="Proteomes" id="UP000664203"/>
    </source>
</evidence>
<dbReference type="InterPro" id="IPR010610">
    <property type="entry name" value="EryCIII-like_C"/>
</dbReference>